<proteinExistence type="predicted"/>
<accession>A0A5J6VKF5</accession>
<name>A0A5J6VKF5_9VIRU</name>
<organism evidence="1">
    <name type="scientific">Megaviridae environmental sample</name>
    <dbReference type="NCBI Taxonomy" id="1737588"/>
    <lineage>
        <taxon>Viruses</taxon>
        <taxon>Varidnaviria</taxon>
        <taxon>Bamfordvirae</taxon>
        <taxon>Nucleocytoviricota</taxon>
        <taxon>Megaviricetes</taxon>
        <taxon>Imitervirales</taxon>
        <taxon>Mimiviridae</taxon>
        <taxon>environmental samples</taxon>
    </lineage>
</organism>
<evidence type="ECO:0000313" key="1">
    <source>
        <dbReference type="EMBL" id="QFG74656.1"/>
    </source>
</evidence>
<dbReference type="EMBL" id="MN448289">
    <property type="protein sequence ID" value="QFG74656.1"/>
    <property type="molecule type" value="Genomic_DNA"/>
</dbReference>
<sequence length="148" mass="18185">MNIFYFIYDFIYIKFNRKILNIVNKKTLELSASTYINLFNYFYYNFNDYSYIVSNNDRFELVEKETNTHITPIIHKIVLSNEKETLDCTFIFSKYSNNFYLYHILTLRNLLNYNKITVYKYNDNLNTVNISCEIELYKYKRLFDLYNI</sequence>
<protein>
    <submittedName>
        <fullName evidence="1">Uncharacterized protein</fullName>
    </submittedName>
</protein>
<reference evidence="1" key="1">
    <citation type="journal article" date="2019" name="Philos. Trans. R. Soc. Lond., B, Biol. Sci.">
        <title>Targeted metagenomic recovery of four divergent viruses reveals shared and distinctive characteristics of giant viruses of marine eukaryotes.</title>
        <authorList>
            <person name="Needham D.M."/>
            <person name="Poirier C."/>
            <person name="Hehenberger E."/>
            <person name="Jimenez V."/>
            <person name="Swalwell J.E."/>
            <person name="Santoro A.E."/>
            <person name="Worden A.Z."/>
        </authorList>
    </citation>
    <scope>NUCLEOTIDE SEQUENCE</scope>
    <source>
        <strain evidence="1">MPacV-611</strain>
    </source>
</reference>